<keyword evidence="7" id="KW-1185">Reference proteome</keyword>
<dbReference type="InterPro" id="IPR001706">
    <property type="entry name" value="Ribosomal_bL35"/>
</dbReference>
<evidence type="ECO:0000256" key="1">
    <source>
        <dbReference type="ARBA" id="ARBA00006598"/>
    </source>
</evidence>
<evidence type="ECO:0000313" key="7">
    <source>
        <dbReference type="Proteomes" id="UP001275932"/>
    </source>
</evidence>
<dbReference type="EMBL" id="JALBUT010000003">
    <property type="protein sequence ID" value="MDX8415298.1"/>
    <property type="molecule type" value="Genomic_DNA"/>
</dbReference>
<evidence type="ECO:0000256" key="3">
    <source>
        <dbReference type="ARBA" id="ARBA00023274"/>
    </source>
</evidence>
<dbReference type="Gene3D" id="4.10.410.60">
    <property type="match status" value="1"/>
</dbReference>
<proteinExistence type="inferred from homology"/>
<dbReference type="NCBIfam" id="TIGR00001">
    <property type="entry name" value="rpmI_bact"/>
    <property type="match status" value="1"/>
</dbReference>
<keyword evidence="2 5" id="KW-0689">Ribosomal protein</keyword>
<reference evidence="6 7" key="1">
    <citation type="submission" date="2022-03" db="EMBL/GenBank/DDBJ databases">
        <title>Novel taxa within the pig intestine.</title>
        <authorList>
            <person name="Wylensek D."/>
            <person name="Bishof K."/>
            <person name="Afrizal A."/>
            <person name="Clavel T."/>
        </authorList>
    </citation>
    <scope>NUCLEOTIDE SEQUENCE [LARGE SCALE GENOMIC DNA]</scope>
    <source>
        <strain evidence="6 7">CLA-KB-P66</strain>
    </source>
</reference>
<dbReference type="Proteomes" id="UP001275932">
    <property type="component" value="Unassembled WGS sequence"/>
</dbReference>
<protein>
    <recommendedName>
        <fullName evidence="4 5">50S ribosomal protein L35</fullName>
    </recommendedName>
</protein>
<dbReference type="Pfam" id="PF01632">
    <property type="entry name" value="Ribosomal_L35p"/>
    <property type="match status" value="1"/>
</dbReference>
<evidence type="ECO:0000313" key="6">
    <source>
        <dbReference type="EMBL" id="MDX8415298.1"/>
    </source>
</evidence>
<organism evidence="6 7">
    <name type="scientific">Intestinicryptomonas porci</name>
    <dbReference type="NCBI Taxonomy" id="2926320"/>
    <lineage>
        <taxon>Bacteria</taxon>
        <taxon>Pseudomonadati</taxon>
        <taxon>Verrucomicrobiota</taxon>
        <taxon>Opitutia</taxon>
        <taxon>Opitutales</taxon>
        <taxon>Intestinicryptomonaceae</taxon>
        <taxon>Intestinicryptomonas</taxon>
    </lineage>
</organism>
<evidence type="ECO:0000256" key="2">
    <source>
        <dbReference type="ARBA" id="ARBA00022980"/>
    </source>
</evidence>
<dbReference type="PROSITE" id="PS00936">
    <property type="entry name" value="RIBOSOMAL_L35"/>
    <property type="match status" value="1"/>
</dbReference>
<comment type="similarity">
    <text evidence="1 5">Belongs to the bacterial ribosomal protein bL35 family.</text>
</comment>
<gene>
    <name evidence="6" type="primary">rpmI</name>
    <name evidence="6" type="ORF">MOX91_03775</name>
</gene>
<keyword evidence="3 5" id="KW-0687">Ribonucleoprotein</keyword>
<dbReference type="GO" id="GO:0005840">
    <property type="term" value="C:ribosome"/>
    <property type="evidence" value="ECO:0007669"/>
    <property type="project" value="UniProtKB-KW"/>
</dbReference>
<dbReference type="InterPro" id="IPR021137">
    <property type="entry name" value="Ribosomal_bL35-like"/>
</dbReference>
<dbReference type="PRINTS" id="PR00064">
    <property type="entry name" value="RIBOSOMALL35"/>
</dbReference>
<dbReference type="SUPFAM" id="SSF143034">
    <property type="entry name" value="L35p-like"/>
    <property type="match status" value="1"/>
</dbReference>
<dbReference type="InterPro" id="IPR018265">
    <property type="entry name" value="Ribosomal_bL35_CS"/>
</dbReference>
<dbReference type="InterPro" id="IPR037229">
    <property type="entry name" value="Ribosomal_bL35_sf"/>
</dbReference>
<evidence type="ECO:0000256" key="4">
    <source>
        <dbReference type="ARBA" id="ARBA00035486"/>
    </source>
</evidence>
<sequence>MQKTKKSISKRFKLTAGGKLLRRSPGKRHLLRSKSVKQKRVAGHDKKVAEGVAANMKAAMPFA</sequence>
<dbReference type="RefSeq" id="WP_370396746.1">
    <property type="nucleotide sequence ID" value="NZ_JALBUT010000003.1"/>
</dbReference>
<accession>A0ABU4WG90</accession>
<comment type="caution">
    <text evidence="6">The sequence shown here is derived from an EMBL/GenBank/DDBJ whole genome shotgun (WGS) entry which is preliminary data.</text>
</comment>
<dbReference type="PANTHER" id="PTHR33343:SF1">
    <property type="entry name" value="LARGE RIBOSOMAL SUBUNIT PROTEIN BL35M"/>
    <property type="match status" value="1"/>
</dbReference>
<name>A0ABU4WG90_9BACT</name>
<dbReference type="PANTHER" id="PTHR33343">
    <property type="entry name" value="54S RIBOSOMAL PROTEIN BL35M"/>
    <property type="match status" value="1"/>
</dbReference>
<evidence type="ECO:0000256" key="5">
    <source>
        <dbReference type="RuleBase" id="RU000568"/>
    </source>
</evidence>